<dbReference type="InterPro" id="IPR012678">
    <property type="entry name" value="Ribosomal_uL23/eL15/eS24_sf"/>
</dbReference>
<proteinExistence type="inferred from homology"/>
<evidence type="ECO:0000256" key="2">
    <source>
        <dbReference type="ARBA" id="ARBA00022980"/>
    </source>
</evidence>
<dbReference type="SUPFAM" id="SSF54189">
    <property type="entry name" value="Ribosomal proteins S24e, L23 and L15e"/>
    <property type="match status" value="1"/>
</dbReference>
<keyword evidence="3" id="KW-0687">Ribonucleoprotein</keyword>
<dbReference type="Gene3D" id="3.30.70.330">
    <property type="match status" value="1"/>
</dbReference>
<evidence type="ECO:0000256" key="4">
    <source>
        <dbReference type="ARBA" id="ARBA00039977"/>
    </source>
</evidence>
<reference evidence="5" key="1">
    <citation type="journal article" date="2023" name="Mol. Phylogenet. Evol.">
        <title>Genome-scale phylogeny and comparative genomics of the fungal order Sordariales.</title>
        <authorList>
            <person name="Hensen N."/>
            <person name="Bonometti L."/>
            <person name="Westerberg I."/>
            <person name="Brannstrom I.O."/>
            <person name="Guillou S."/>
            <person name="Cros-Aarteil S."/>
            <person name="Calhoun S."/>
            <person name="Haridas S."/>
            <person name="Kuo A."/>
            <person name="Mondo S."/>
            <person name="Pangilinan J."/>
            <person name="Riley R."/>
            <person name="LaButti K."/>
            <person name="Andreopoulos B."/>
            <person name="Lipzen A."/>
            <person name="Chen C."/>
            <person name="Yan M."/>
            <person name="Daum C."/>
            <person name="Ng V."/>
            <person name="Clum A."/>
            <person name="Steindorff A."/>
            <person name="Ohm R.A."/>
            <person name="Martin F."/>
            <person name="Silar P."/>
            <person name="Natvig D.O."/>
            <person name="Lalanne C."/>
            <person name="Gautier V."/>
            <person name="Ament-Velasquez S.L."/>
            <person name="Kruys A."/>
            <person name="Hutchinson M.I."/>
            <person name="Powell A.J."/>
            <person name="Barry K."/>
            <person name="Miller A.N."/>
            <person name="Grigoriev I.V."/>
            <person name="Debuchy R."/>
            <person name="Gladieux P."/>
            <person name="Hiltunen Thoren M."/>
            <person name="Johannesson H."/>
        </authorList>
    </citation>
    <scope>NUCLEOTIDE SEQUENCE</scope>
    <source>
        <strain evidence="5">PSN243</strain>
    </source>
</reference>
<name>A0AAV9GMP0_9PEZI</name>
<accession>A0AAV9GMP0</accession>
<evidence type="ECO:0000313" key="5">
    <source>
        <dbReference type="EMBL" id="KAK4450094.1"/>
    </source>
</evidence>
<comment type="caution">
    <text evidence="5">The sequence shown here is derived from an EMBL/GenBank/DDBJ whole genome shotgun (WGS) entry which is preliminary data.</text>
</comment>
<evidence type="ECO:0000313" key="6">
    <source>
        <dbReference type="Proteomes" id="UP001321760"/>
    </source>
</evidence>
<dbReference type="PANTHER" id="PTHR12059:SF5">
    <property type="entry name" value="LARGE RIBOSOMAL SUBUNIT PROTEIN UL23M"/>
    <property type="match status" value="1"/>
</dbReference>
<dbReference type="EMBL" id="MU865934">
    <property type="protein sequence ID" value="KAK4450094.1"/>
    <property type="molecule type" value="Genomic_DNA"/>
</dbReference>
<keyword evidence="2" id="KW-0689">Ribosomal protein</keyword>
<dbReference type="GO" id="GO:0003735">
    <property type="term" value="F:structural constituent of ribosome"/>
    <property type="evidence" value="ECO:0007669"/>
    <property type="project" value="InterPro"/>
</dbReference>
<keyword evidence="6" id="KW-1185">Reference proteome</keyword>
<dbReference type="AlphaFoldDB" id="A0AAV9GMP0"/>
<sequence>MATSASTKVYQTLQPVGKKQLFLPSHVVTFIRPRPKQPANHALFQVPLKWTKFDLRDYLFHLYNVEVRGVRSYINQPGPERKNGNGKWYRPQSEKMMVAELVKPFVWPKVPGVAERENFDYDLFSKYKGHEEQRRRDYENMKKGAIELRTQTKTPEDVKGLREQAKATLENPERWNAEGVEGGKWREVEVDDHFNFDQGEAVKEVDEK</sequence>
<evidence type="ECO:0000256" key="1">
    <source>
        <dbReference type="ARBA" id="ARBA00006700"/>
    </source>
</evidence>
<dbReference type="Pfam" id="PF00276">
    <property type="entry name" value="Ribosomal_L23"/>
    <property type="match status" value="1"/>
</dbReference>
<gene>
    <name evidence="5" type="ORF">QBC34DRAFT_494158</name>
</gene>
<dbReference type="InterPro" id="IPR013025">
    <property type="entry name" value="Ribosomal_uL23-like"/>
</dbReference>
<dbReference type="InterPro" id="IPR012677">
    <property type="entry name" value="Nucleotide-bd_a/b_plait_sf"/>
</dbReference>
<evidence type="ECO:0000256" key="3">
    <source>
        <dbReference type="ARBA" id="ARBA00023274"/>
    </source>
</evidence>
<comment type="similarity">
    <text evidence="1">Belongs to the universal ribosomal protein uL23 family.</text>
</comment>
<dbReference type="GO" id="GO:0005762">
    <property type="term" value="C:mitochondrial large ribosomal subunit"/>
    <property type="evidence" value="ECO:0007669"/>
    <property type="project" value="TreeGrafter"/>
</dbReference>
<reference evidence="5" key="2">
    <citation type="submission" date="2023-05" db="EMBL/GenBank/DDBJ databases">
        <authorList>
            <consortium name="Lawrence Berkeley National Laboratory"/>
            <person name="Steindorff A."/>
            <person name="Hensen N."/>
            <person name="Bonometti L."/>
            <person name="Westerberg I."/>
            <person name="Brannstrom I.O."/>
            <person name="Guillou S."/>
            <person name="Cros-Aarteil S."/>
            <person name="Calhoun S."/>
            <person name="Haridas S."/>
            <person name="Kuo A."/>
            <person name="Mondo S."/>
            <person name="Pangilinan J."/>
            <person name="Riley R."/>
            <person name="Labutti K."/>
            <person name="Andreopoulos B."/>
            <person name="Lipzen A."/>
            <person name="Chen C."/>
            <person name="Yanf M."/>
            <person name="Daum C."/>
            <person name="Ng V."/>
            <person name="Clum A."/>
            <person name="Ohm R."/>
            <person name="Martin F."/>
            <person name="Silar P."/>
            <person name="Natvig D."/>
            <person name="Lalanne C."/>
            <person name="Gautier V."/>
            <person name="Ament-Velasquez S.L."/>
            <person name="Kruys A."/>
            <person name="Hutchinson M.I."/>
            <person name="Powell A.J."/>
            <person name="Barry K."/>
            <person name="Miller A.N."/>
            <person name="Grigoriev I.V."/>
            <person name="Debuchy R."/>
            <person name="Gladieux P."/>
            <person name="Thoren M.H."/>
            <person name="Johannesson H."/>
        </authorList>
    </citation>
    <scope>NUCLEOTIDE SEQUENCE</scope>
    <source>
        <strain evidence="5">PSN243</strain>
    </source>
</reference>
<protein>
    <recommendedName>
        <fullName evidence="4">Large ribosomal subunit protein uL23m</fullName>
    </recommendedName>
</protein>
<dbReference type="Proteomes" id="UP001321760">
    <property type="component" value="Unassembled WGS sequence"/>
</dbReference>
<dbReference type="PANTHER" id="PTHR12059">
    <property type="entry name" value="RIBOSOMAL PROTEIN L23-RELATED"/>
    <property type="match status" value="1"/>
</dbReference>
<organism evidence="5 6">
    <name type="scientific">Podospora aff. communis PSN243</name>
    <dbReference type="NCBI Taxonomy" id="3040156"/>
    <lineage>
        <taxon>Eukaryota</taxon>
        <taxon>Fungi</taxon>
        <taxon>Dikarya</taxon>
        <taxon>Ascomycota</taxon>
        <taxon>Pezizomycotina</taxon>
        <taxon>Sordariomycetes</taxon>
        <taxon>Sordariomycetidae</taxon>
        <taxon>Sordariales</taxon>
        <taxon>Podosporaceae</taxon>
        <taxon>Podospora</taxon>
    </lineage>
</organism>
<dbReference type="GO" id="GO:0032543">
    <property type="term" value="P:mitochondrial translation"/>
    <property type="evidence" value="ECO:0007669"/>
    <property type="project" value="TreeGrafter"/>
</dbReference>